<keyword evidence="3" id="KW-1185">Reference proteome</keyword>
<gene>
    <name evidence="2" type="ORF">F5050DRAFT_1745390</name>
</gene>
<feature type="region of interest" description="Disordered" evidence="1">
    <location>
        <begin position="238"/>
        <end position="260"/>
    </location>
</feature>
<proteinExistence type="predicted"/>
<reference evidence="2" key="1">
    <citation type="submission" date="2022-08" db="EMBL/GenBank/DDBJ databases">
        <authorList>
            <consortium name="DOE Joint Genome Institute"/>
            <person name="Min B."/>
            <person name="Riley R."/>
            <person name="Sierra-Patev S."/>
            <person name="Naranjo-Ortiz M."/>
            <person name="Looney B."/>
            <person name="Konkel Z."/>
            <person name="Slot J.C."/>
            <person name="Sakamoto Y."/>
            <person name="Steenwyk J.L."/>
            <person name="Rokas A."/>
            <person name="Carro J."/>
            <person name="Camarero S."/>
            <person name="Ferreira P."/>
            <person name="Molpeceres G."/>
            <person name="Ruiz-Duenas F.J."/>
            <person name="Serrano A."/>
            <person name="Henrissat B."/>
            <person name="Drula E."/>
            <person name="Hughes K.W."/>
            <person name="Mata J.L."/>
            <person name="Ishikawa N.K."/>
            <person name="Vargas-Isla R."/>
            <person name="Ushijima S."/>
            <person name="Smith C.A."/>
            <person name="Ahrendt S."/>
            <person name="Andreopoulos W."/>
            <person name="He G."/>
            <person name="Labutti K."/>
            <person name="Lipzen A."/>
            <person name="Ng V."/>
            <person name="Sandor L."/>
            <person name="Barry K."/>
            <person name="Martinez A.T."/>
            <person name="Xiao Y."/>
            <person name="Gibbons J.G."/>
            <person name="Terashima K."/>
            <person name="Hibbett D.S."/>
            <person name="Grigoriev I.V."/>
        </authorList>
    </citation>
    <scope>NUCLEOTIDE SEQUENCE</scope>
    <source>
        <strain evidence="2">TFB10827</strain>
    </source>
</reference>
<comment type="caution">
    <text evidence="2">The sequence shown here is derived from an EMBL/GenBank/DDBJ whole genome shotgun (WGS) entry which is preliminary data.</text>
</comment>
<evidence type="ECO:0000313" key="3">
    <source>
        <dbReference type="Proteomes" id="UP001163828"/>
    </source>
</evidence>
<sequence length="503" mass="56203">MPKNSERDVGTKSRQSKRKDNVQDFHESPRRYPKKIQELVEANSGAGKFGGWKMSSEQQEPTGSSEGREGELRFESPSPSISLQQVEHISTNSSGMEHNAPQSTPRATVSETISSTCLGWPLIDAESPPANLRESESRTRPYHNSSYSDNSEEYAGGNSNFLQASQSSGRILQHRHRSFPASHATRTSTFARNPRQSLFRDPPSRRSTEMRHYSDAHMRESSMCTVDYSTTYKAPSVDRMPFSNPNQYTHNAPTTNTLTNYPSNDLAQELSPLEDFRPLQPDFECNTDTEYQKQLSEMNFGSPFGNFAHHSTGYGHASYYTTAYRETEVAVLEEFWRKVSGDMATSTATAKPELFSSQNDEHGAWQQPTWTQDNLAPYGQSTTASSLEPHAISMEVENGISPDMAPTQHSHDVAVYSFNQGSEYPCNGQYDHGVLPEPQQTYVAHFFSPVLDNELDPSLLSGSLYHHYPSFNSSAHCVVLVKGVVDVSSLFFGDGMPVYDNSY</sequence>
<feature type="compositionally biased region" description="Polar residues" evidence="1">
    <location>
        <begin position="55"/>
        <end position="65"/>
    </location>
</feature>
<protein>
    <submittedName>
        <fullName evidence="2">Uncharacterized protein</fullName>
    </submittedName>
</protein>
<dbReference type="Proteomes" id="UP001163828">
    <property type="component" value="Unassembled WGS sequence"/>
</dbReference>
<feature type="compositionally biased region" description="Polar residues" evidence="1">
    <location>
        <begin position="243"/>
        <end position="260"/>
    </location>
</feature>
<feature type="region of interest" description="Disordered" evidence="1">
    <location>
        <begin position="121"/>
        <end position="156"/>
    </location>
</feature>
<evidence type="ECO:0000256" key="1">
    <source>
        <dbReference type="SAM" id="MobiDB-lite"/>
    </source>
</evidence>
<accession>A0ABQ8QII3</accession>
<dbReference type="EMBL" id="MU790561">
    <property type="protein sequence ID" value="KAJ3998325.1"/>
    <property type="molecule type" value="Genomic_DNA"/>
</dbReference>
<organism evidence="2 3">
    <name type="scientific">Lentinula boryana</name>
    <dbReference type="NCBI Taxonomy" id="40481"/>
    <lineage>
        <taxon>Eukaryota</taxon>
        <taxon>Fungi</taxon>
        <taxon>Dikarya</taxon>
        <taxon>Basidiomycota</taxon>
        <taxon>Agaricomycotina</taxon>
        <taxon>Agaricomycetes</taxon>
        <taxon>Agaricomycetidae</taxon>
        <taxon>Agaricales</taxon>
        <taxon>Marasmiineae</taxon>
        <taxon>Omphalotaceae</taxon>
        <taxon>Lentinula</taxon>
    </lineage>
</organism>
<feature type="region of interest" description="Disordered" evidence="1">
    <location>
        <begin position="1"/>
        <end position="85"/>
    </location>
</feature>
<feature type="compositionally biased region" description="Basic and acidic residues" evidence="1">
    <location>
        <begin position="18"/>
        <end position="38"/>
    </location>
</feature>
<feature type="region of interest" description="Disordered" evidence="1">
    <location>
        <begin position="178"/>
        <end position="214"/>
    </location>
</feature>
<feature type="compositionally biased region" description="Basic and acidic residues" evidence="1">
    <location>
        <begin position="202"/>
        <end position="214"/>
    </location>
</feature>
<name>A0ABQ8QII3_9AGAR</name>
<evidence type="ECO:0000313" key="2">
    <source>
        <dbReference type="EMBL" id="KAJ3998325.1"/>
    </source>
</evidence>
<feature type="compositionally biased region" description="Basic and acidic residues" evidence="1">
    <location>
        <begin position="1"/>
        <end position="11"/>
    </location>
</feature>
<feature type="compositionally biased region" description="Polar residues" evidence="1">
    <location>
        <begin position="184"/>
        <end position="196"/>
    </location>
</feature>